<dbReference type="Gene3D" id="1.10.1040.10">
    <property type="entry name" value="N-(1-d-carboxylethyl)-l-norvaline Dehydrogenase, domain 2"/>
    <property type="match status" value="1"/>
</dbReference>
<feature type="domain" description="Mannitol dehydrogenase N-terminal" evidence="2">
    <location>
        <begin position="32"/>
        <end position="282"/>
    </location>
</feature>
<dbReference type="RefSeq" id="WP_281046228.1">
    <property type="nucleotide sequence ID" value="NZ_JARYGZ010000004.1"/>
</dbReference>
<dbReference type="GO" id="GO:0016491">
    <property type="term" value="F:oxidoreductase activity"/>
    <property type="evidence" value="ECO:0007669"/>
    <property type="project" value="UniProtKB-KW"/>
</dbReference>
<dbReference type="Pfam" id="PF01232">
    <property type="entry name" value="Mannitol_dh"/>
    <property type="match status" value="1"/>
</dbReference>
<dbReference type="InterPro" id="IPR013118">
    <property type="entry name" value="Mannitol_DH_C"/>
</dbReference>
<evidence type="ECO:0000256" key="1">
    <source>
        <dbReference type="ARBA" id="ARBA00023002"/>
    </source>
</evidence>
<proteinExistence type="predicted"/>
<dbReference type="PRINTS" id="PR00084">
    <property type="entry name" value="MTLDHDRGNASE"/>
</dbReference>
<accession>A0ABT6N701</accession>
<protein>
    <submittedName>
        <fullName evidence="4">Mannitol dehydrogenase family protein</fullName>
        <ecNumber evidence="4">1.1.1.-</ecNumber>
    </submittedName>
</protein>
<dbReference type="PANTHER" id="PTHR43362">
    <property type="entry name" value="MANNITOL DEHYDROGENASE DSF1-RELATED"/>
    <property type="match status" value="1"/>
</dbReference>
<evidence type="ECO:0000313" key="5">
    <source>
        <dbReference type="Proteomes" id="UP001160625"/>
    </source>
</evidence>
<dbReference type="InterPro" id="IPR036291">
    <property type="entry name" value="NAD(P)-bd_dom_sf"/>
</dbReference>
<dbReference type="PANTHER" id="PTHR43362:SF1">
    <property type="entry name" value="MANNITOL DEHYDROGENASE 2-RELATED"/>
    <property type="match status" value="1"/>
</dbReference>
<organism evidence="4 5">
    <name type="scientific">Sphingomonas oryzagri</name>
    <dbReference type="NCBI Taxonomy" id="3042314"/>
    <lineage>
        <taxon>Bacteria</taxon>
        <taxon>Pseudomonadati</taxon>
        <taxon>Pseudomonadota</taxon>
        <taxon>Alphaproteobacteria</taxon>
        <taxon>Sphingomonadales</taxon>
        <taxon>Sphingomonadaceae</taxon>
        <taxon>Sphingomonas</taxon>
    </lineage>
</organism>
<dbReference type="InterPro" id="IPR008927">
    <property type="entry name" value="6-PGluconate_DH-like_C_sf"/>
</dbReference>
<dbReference type="InterPro" id="IPR013131">
    <property type="entry name" value="Mannitol_DH_N"/>
</dbReference>
<keyword evidence="1 4" id="KW-0560">Oxidoreductase</keyword>
<keyword evidence="5" id="KW-1185">Reference proteome</keyword>
<sequence>MTQPIPLARRTLAQLAPAIGRPAYDPAGIRPGIVHLGLGGFHRAHMARYTHALMNRDPAALGWGIVGAGLLPADRRIRDALAPQDHLYTLVERDGSGETIEIIGSVADVVFAGEDSTALLDAIGWAEIRIVSLTITEHGYCLDPATKRLAPDHPAIAADLADPEHPKSAVGIIVESYRRRRDTGTRPFTALSCDNIQHNGHVLKQAVLDFATLREPDLARWIEREARFPSTMVDRITPVTQAGDIADLAARHGVADAWPVVSERFTQWVIEDDFVDGRPDWDQVGAQFVTDVAPYEFMKLRLLNASHLAIAGLGRLIGYETIDETMRDDRIRRYMSALMERETGPTLLPVPGIDLPIYKTELIDRFANPAIRDTVERVNTDAALNYLLDPVRDRLASEGSIDLLALGVAAWLRRVRGIDENGTVIDVRHPMAALLREKAIEGGRDPAPLLSITSLFGSLGEDRRFVAAVGSHLAAIYEHGAAGALDACLRDLAG</sequence>
<reference evidence="4" key="1">
    <citation type="submission" date="2023-04" db="EMBL/GenBank/DDBJ databases">
        <title>Sphingomonas sp. MAHUQ-71 isolated from rice field.</title>
        <authorList>
            <person name="Huq M.A."/>
        </authorList>
    </citation>
    <scope>NUCLEOTIDE SEQUENCE</scope>
    <source>
        <strain evidence="4">MAHUQ-71</strain>
    </source>
</reference>
<dbReference type="SUPFAM" id="SSF51735">
    <property type="entry name" value="NAD(P)-binding Rossmann-fold domains"/>
    <property type="match status" value="1"/>
</dbReference>
<dbReference type="Proteomes" id="UP001160625">
    <property type="component" value="Unassembled WGS sequence"/>
</dbReference>
<dbReference type="EC" id="1.1.1.-" evidence="4"/>
<dbReference type="InterPro" id="IPR013328">
    <property type="entry name" value="6PGD_dom2"/>
</dbReference>
<dbReference type="SUPFAM" id="SSF48179">
    <property type="entry name" value="6-phosphogluconate dehydrogenase C-terminal domain-like"/>
    <property type="match status" value="1"/>
</dbReference>
<dbReference type="InterPro" id="IPR000669">
    <property type="entry name" value="Mannitol_DH"/>
</dbReference>
<dbReference type="EMBL" id="JARYGZ010000004">
    <property type="protein sequence ID" value="MDH7640888.1"/>
    <property type="molecule type" value="Genomic_DNA"/>
</dbReference>
<gene>
    <name evidence="4" type="ORF">QGN17_19295</name>
</gene>
<dbReference type="InterPro" id="IPR050988">
    <property type="entry name" value="Mannitol_DH/Oxidoreductase"/>
</dbReference>
<evidence type="ECO:0000259" key="2">
    <source>
        <dbReference type="Pfam" id="PF01232"/>
    </source>
</evidence>
<dbReference type="Pfam" id="PF08125">
    <property type="entry name" value="Mannitol_dh_C"/>
    <property type="match status" value="1"/>
</dbReference>
<feature type="domain" description="Mannitol dehydrogenase C-terminal" evidence="3">
    <location>
        <begin position="291"/>
        <end position="476"/>
    </location>
</feature>
<name>A0ABT6N701_9SPHN</name>
<comment type="caution">
    <text evidence="4">The sequence shown here is derived from an EMBL/GenBank/DDBJ whole genome shotgun (WGS) entry which is preliminary data.</text>
</comment>
<evidence type="ECO:0000313" key="4">
    <source>
        <dbReference type="EMBL" id="MDH7640888.1"/>
    </source>
</evidence>
<evidence type="ECO:0000259" key="3">
    <source>
        <dbReference type="Pfam" id="PF08125"/>
    </source>
</evidence>
<dbReference type="Gene3D" id="3.40.50.720">
    <property type="entry name" value="NAD(P)-binding Rossmann-like Domain"/>
    <property type="match status" value="1"/>
</dbReference>